<dbReference type="GO" id="GO:0009294">
    <property type="term" value="P:DNA-mediated transformation"/>
    <property type="evidence" value="ECO:0007669"/>
    <property type="project" value="InterPro"/>
</dbReference>
<dbReference type="Proteomes" id="UP000019184">
    <property type="component" value="Unassembled WGS sequence"/>
</dbReference>
<keyword evidence="3" id="KW-1185">Reference proteome</keyword>
<feature type="domain" description="Smf/DprA SLOG" evidence="1">
    <location>
        <begin position="4"/>
        <end position="155"/>
    </location>
</feature>
<proteinExistence type="predicted"/>
<accession>A0A7U7J5F8</accession>
<dbReference type="InterPro" id="IPR057666">
    <property type="entry name" value="DrpA_SLOG"/>
</dbReference>
<dbReference type="Pfam" id="PF02481">
    <property type="entry name" value="DNA_processg_A"/>
    <property type="match status" value="1"/>
</dbReference>
<evidence type="ECO:0000259" key="1">
    <source>
        <dbReference type="Pfam" id="PF02481"/>
    </source>
</evidence>
<dbReference type="EMBL" id="CBTK010000295">
    <property type="protein sequence ID" value="CDH47225.1"/>
    <property type="molecule type" value="Genomic_DNA"/>
</dbReference>
<protein>
    <recommendedName>
        <fullName evidence="1">Smf/DprA SLOG domain-containing protein</fullName>
    </recommendedName>
</protein>
<comment type="caution">
    <text evidence="2">The sequence shown here is derived from an EMBL/GenBank/DDBJ whole genome shotgun (WGS) entry which is preliminary data.</text>
</comment>
<name>A0A7U7J5F8_9GAMM</name>
<evidence type="ECO:0000313" key="3">
    <source>
        <dbReference type="Proteomes" id="UP000019184"/>
    </source>
</evidence>
<dbReference type="AlphaFoldDB" id="A0A7U7J5F8"/>
<dbReference type="RefSeq" id="WP_051498084.1">
    <property type="nucleotide sequence ID" value="NZ_CBTK010000295.1"/>
</dbReference>
<dbReference type="SUPFAM" id="SSF102405">
    <property type="entry name" value="MCP/YpsA-like"/>
    <property type="match status" value="1"/>
</dbReference>
<reference evidence="2 3" key="1">
    <citation type="journal article" date="2014" name="ISME J.">
        <title>Candidatus Competibacter-lineage genomes retrieved from metagenomes reveal functional metabolic diversity.</title>
        <authorList>
            <person name="McIlroy S.J."/>
            <person name="Albertsen M."/>
            <person name="Andresen E.K."/>
            <person name="Saunders A.M."/>
            <person name="Kristiansen R."/>
            <person name="Stokholm-Bjerregaard M."/>
            <person name="Nielsen K.L."/>
            <person name="Nielsen P.H."/>
        </authorList>
    </citation>
    <scope>NUCLEOTIDE SEQUENCE [LARGE SCALE GENOMIC DNA]</scope>
    <source>
        <strain evidence="2 3">Run_B_J11</strain>
    </source>
</reference>
<sequence>MLSLTPDNALWPCQLSERLGDSAPRQLWAIGNLALLNAPKTALFCSARCPGDALLRAYDTAAQLRDQGQTVISGFHSPVEKECLRILLRGSPSLILCPARSLNGMRLPGVWRTALTSGRLLLLSPFEAAPHRPTLDSARCRNQLVAALADLCFIAHISPGGQMEALSARMKGWSVPAIEL</sequence>
<dbReference type="Gene3D" id="3.40.50.450">
    <property type="match status" value="1"/>
</dbReference>
<gene>
    <name evidence="2" type="ORF">BN874_770075</name>
</gene>
<evidence type="ECO:0000313" key="2">
    <source>
        <dbReference type="EMBL" id="CDH47225.1"/>
    </source>
</evidence>
<organism evidence="2 3">
    <name type="scientific">Candidatus Contendobacter odensis Run_B_J11</name>
    <dbReference type="NCBI Taxonomy" id="1400861"/>
    <lineage>
        <taxon>Bacteria</taxon>
        <taxon>Pseudomonadati</taxon>
        <taxon>Pseudomonadota</taxon>
        <taxon>Gammaproteobacteria</taxon>
        <taxon>Candidatus Competibacteraceae</taxon>
        <taxon>Candidatus Contendibacter</taxon>
    </lineage>
</organism>